<protein>
    <submittedName>
        <fullName evidence="2">Uncharacterized protein</fullName>
    </submittedName>
</protein>
<accession>A0A2S5B8P3</accession>
<feature type="compositionally biased region" description="Polar residues" evidence="1">
    <location>
        <begin position="199"/>
        <end position="208"/>
    </location>
</feature>
<organism evidence="2 3">
    <name type="scientific">Rhodotorula taiwanensis</name>
    <dbReference type="NCBI Taxonomy" id="741276"/>
    <lineage>
        <taxon>Eukaryota</taxon>
        <taxon>Fungi</taxon>
        <taxon>Dikarya</taxon>
        <taxon>Basidiomycota</taxon>
        <taxon>Pucciniomycotina</taxon>
        <taxon>Microbotryomycetes</taxon>
        <taxon>Sporidiobolales</taxon>
        <taxon>Sporidiobolaceae</taxon>
        <taxon>Rhodotorula</taxon>
    </lineage>
</organism>
<dbReference type="EMBL" id="PJQD01000040">
    <property type="protein sequence ID" value="POY73135.1"/>
    <property type="molecule type" value="Genomic_DNA"/>
</dbReference>
<feature type="compositionally biased region" description="Basic and acidic residues" evidence="1">
    <location>
        <begin position="96"/>
        <end position="108"/>
    </location>
</feature>
<evidence type="ECO:0000313" key="2">
    <source>
        <dbReference type="EMBL" id="POY73135.1"/>
    </source>
</evidence>
<gene>
    <name evidence="2" type="ORF">BMF94_3828</name>
</gene>
<evidence type="ECO:0000313" key="3">
    <source>
        <dbReference type="Proteomes" id="UP000237144"/>
    </source>
</evidence>
<keyword evidence="3" id="KW-1185">Reference proteome</keyword>
<proteinExistence type="predicted"/>
<feature type="region of interest" description="Disordered" evidence="1">
    <location>
        <begin position="179"/>
        <end position="208"/>
    </location>
</feature>
<feature type="region of interest" description="Disordered" evidence="1">
    <location>
        <begin position="62"/>
        <end position="148"/>
    </location>
</feature>
<dbReference type="AlphaFoldDB" id="A0A2S5B8P3"/>
<reference evidence="2 3" key="1">
    <citation type="journal article" date="2018" name="Front. Microbiol.">
        <title>Prospects for Fungal Bioremediation of Acidic Radioactive Waste Sites: Characterization and Genome Sequence of Rhodotorula taiwanensis MD1149.</title>
        <authorList>
            <person name="Tkavc R."/>
            <person name="Matrosova V.Y."/>
            <person name="Grichenko O.E."/>
            <person name="Gostincar C."/>
            <person name="Volpe R.P."/>
            <person name="Klimenkova P."/>
            <person name="Gaidamakova E.K."/>
            <person name="Zhou C.E."/>
            <person name="Stewart B.J."/>
            <person name="Lyman M.G."/>
            <person name="Malfatti S.A."/>
            <person name="Rubinfeld B."/>
            <person name="Courtot M."/>
            <person name="Singh J."/>
            <person name="Dalgard C.L."/>
            <person name="Hamilton T."/>
            <person name="Frey K.G."/>
            <person name="Gunde-Cimerman N."/>
            <person name="Dugan L."/>
            <person name="Daly M.J."/>
        </authorList>
    </citation>
    <scope>NUCLEOTIDE SEQUENCE [LARGE SCALE GENOMIC DNA]</scope>
    <source>
        <strain evidence="2 3">MD1149</strain>
    </source>
</reference>
<dbReference type="Proteomes" id="UP000237144">
    <property type="component" value="Unassembled WGS sequence"/>
</dbReference>
<sequence>MRNSERAQVFRTQRSAAASLFIFLLFARPQEQATSWLRNSMSSVASLMDRWKHDLGLNAGRSTTRFQPARSQPFLAPEARDTLQPPSHAPFKSKRACSEMRDSERATQEADSSVEEGEIRPDSHSVKRAKQQTGRVQQGSATIRAAQATSDSALASRADLPSAQSSKSNLQRFFNWNQATDGSSEHSGKRRRFLPPAGESTSSQKIPSMRNQLKRIAEPCYDSVYARQEALDGTISSTELVQTHREQAAAADPHHDRNLWRPAFLTGRSPDQLMRHRLPSSSDGSEPFRLAVQITVQRSANAEQSLAPKKEVETIVIDDNESDACSTPTPTPAAATAGTVATPAEVPIDSPVSRSTVRFSASVSDLVSPSGVVQITPPGPPPPFLTGANSLAVSRPRGASAVPRAGSTYTGALNPLEAAAASTGGPETAPMTNLTKKQRKRRAARKAAQVRAAESAIAEAVAKERESLQGSLRAVKRLEKLKWTVEEREHMDKMMTEQPRWIKSHKATGRKLRRFVEILKRRTGAS</sequence>
<name>A0A2S5B8P3_9BASI</name>
<comment type="caution">
    <text evidence="2">The sequence shown here is derived from an EMBL/GenBank/DDBJ whole genome shotgun (WGS) entry which is preliminary data.</text>
</comment>
<feature type="compositionally biased region" description="Polar residues" evidence="1">
    <location>
        <begin position="131"/>
        <end position="148"/>
    </location>
</feature>
<evidence type="ECO:0000256" key="1">
    <source>
        <dbReference type="SAM" id="MobiDB-lite"/>
    </source>
</evidence>